<feature type="transmembrane region" description="Helical" evidence="9">
    <location>
        <begin position="145"/>
        <end position="178"/>
    </location>
</feature>
<dbReference type="PANTHER" id="PTHR43394:SF1">
    <property type="entry name" value="ATP-BINDING CASSETTE SUB-FAMILY B MEMBER 10, MITOCHONDRIAL"/>
    <property type="match status" value="1"/>
</dbReference>
<dbReference type="GO" id="GO:0005886">
    <property type="term" value="C:plasma membrane"/>
    <property type="evidence" value="ECO:0007669"/>
    <property type="project" value="UniProtKB-SubCell"/>
</dbReference>
<feature type="transmembrane region" description="Helical" evidence="9">
    <location>
        <begin position="282"/>
        <end position="300"/>
    </location>
</feature>
<feature type="transmembrane region" description="Helical" evidence="9">
    <location>
        <begin position="21"/>
        <end position="43"/>
    </location>
</feature>
<dbReference type="InterPro" id="IPR027417">
    <property type="entry name" value="P-loop_NTPase"/>
</dbReference>
<dbReference type="Gene3D" id="1.20.1560.10">
    <property type="entry name" value="ABC transporter type 1, transmembrane domain"/>
    <property type="match status" value="1"/>
</dbReference>
<dbReference type="Pfam" id="PF00005">
    <property type="entry name" value="ABC_tran"/>
    <property type="match status" value="1"/>
</dbReference>
<organism evidence="12 13">
    <name type="scientific">Levilactobacillus koreensis</name>
    <dbReference type="NCBI Taxonomy" id="637971"/>
    <lineage>
        <taxon>Bacteria</taxon>
        <taxon>Bacillati</taxon>
        <taxon>Bacillota</taxon>
        <taxon>Bacilli</taxon>
        <taxon>Lactobacillales</taxon>
        <taxon>Lactobacillaceae</taxon>
        <taxon>Levilactobacillus</taxon>
    </lineage>
</organism>
<dbReference type="Gene3D" id="3.40.50.300">
    <property type="entry name" value="P-loop containing nucleotide triphosphate hydrolases"/>
    <property type="match status" value="1"/>
</dbReference>
<keyword evidence="2" id="KW-0813">Transport</keyword>
<dbReference type="CDD" id="cd18551">
    <property type="entry name" value="ABC_6TM_LmrA_like"/>
    <property type="match status" value="1"/>
</dbReference>
<dbReference type="GO" id="GO:0005524">
    <property type="term" value="F:ATP binding"/>
    <property type="evidence" value="ECO:0007669"/>
    <property type="project" value="UniProtKB-KW"/>
</dbReference>
<dbReference type="FunFam" id="3.40.50.300:FF:000221">
    <property type="entry name" value="Multidrug ABC transporter ATP-binding protein"/>
    <property type="match status" value="1"/>
</dbReference>
<evidence type="ECO:0000256" key="5">
    <source>
        <dbReference type="ARBA" id="ARBA00022741"/>
    </source>
</evidence>
<feature type="transmembrane region" description="Helical" evidence="9">
    <location>
        <begin position="251"/>
        <end position="270"/>
    </location>
</feature>
<dbReference type="PROSITE" id="PS50929">
    <property type="entry name" value="ABC_TM1F"/>
    <property type="match status" value="1"/>
</dbReference>
<dbReference type="InterPro" id="IPR003593">
    <property type="entry name" value="AAA+_ATPase"/>
</dbReference>
<evidence type="ECO:0000256" key="4">
    <source>
        <dbReference type="ARBA" id="ARBA00022692"/>
    </source>
</evidence>
<dbReference type="PANTHER" id="PTHR43394">
    <property type="entry name" value="ATP-DEPENDENT PERMEASE MDL1, MITOCHONDRIAL"/>
    <property type="match status" value="1"/>
</dbReference>
<feature type="transmembrane region" description="Helical" evidence="9">
    <location>
        <begin position="63"/>
        <end position="87"/>
    </location>
</feature>
<keyword evidence="4 9" id="KW-0812">Transmembrane</keyword>
<dbReference type="InterPro" id="IPR036640">
    <property type="entry name" value="ABC1_TM_sf"/>
</dbReference>
<dbReference type="InterPro" id="IPR039421">
    <property type="entry name" value="Type_1_exporter"/>
</dbReference>
<keyword evidence="7 9" id="KW-1133">Transmembrane helix</keyword>
<proteinExistence type="predicted"/>
<dbReference type="InterPro" id="IPR003439">
    <property type="entry name" value="ABC_transporter-like_ATP-bd"/>
</dbReference>
<dbReference type="AlphaFoldDB" id="A0AAC8UUD1"/>
<evidence type="ECO:0000313" key="13">
    <source>
        <dbReference type="Proteomes" id="UP000036000"/>
    </source>
</evidence>
<dbReference type="Pfam" id="PF00664">
    <property type="entry name" value="ABC_membrane"/>
    <property type="match status" value="1"/>
</dbReference>
<evidence type="ECO:0000256" key="2">
    <source>
        <dbReference type="ARBA" id="ARBA00022448"/>
    </source>
</evidence>
<keyword evidence="13" id="KW-1185">Reference proteome</keyword>
<keyword evidence="3" id="KW-1003">Cell membrane</keyword>
<protein>
    <recommendedName>
        <fullName evidence="14">ABC transporter ATP-binding protein</fullName>
    </recommendedName>
</protein>
<evidence type="ECO:0000256" key="3">
    <source>
        <dbReference type="ARBA" id="ARBA00022475"/>
    </source>
</evidence>
<evidence type="ECO:0000256" key="7">
    <source>
        <dbReference type="ARBA" id="ARBA00022989"/>
    </source>
</evidence>
<dbReference type="GO" id="GO:0016887">
    <property type="term" value="F:ATP hydrolysis activity"/>
    <property type="evidence" value="ECO:0007669"/>
    <property type="project" value="InterPro"/>
</dbReference>
<evidence type="ECO:0000256" key="8">
    <source>
        <dbReference type="ARBA" id="ARBA00023136"/>
    </source>
</evidence>
<feature type="domain" description="ABC transporter" evidence="10">
    <location>
        <begin position="338"/>
        <end position="574"/>
    </location>
</feature>
<feature type="domain" description="ABC transmembrane type-1" evidence="11">
    <location>
        <begin position="27"/>
        <end position="305"/>
    </location>
</feature>
<dbReference type="Proteomes" id="UP000036000">
    <property type="component" value="Chromosome"/>
</dbReference>
<dbReference type="SMART" id="SM00382">
    <property type="entry name" value="AAA"/>
    <property type="match status" value="1"/>
</dbReference>
<name>A0AAC8UUD1_9LACO</name>
<dbReference type="SUPFAM" id="SSF90123">
    <property type="entry name" value="ABC transporter transmembrane region"/>
    <property type="match status" value="1"/>
</dbReference>
<comment type="subcellular location">
    <subcellularLocation>
        <location evidence="1">Cell membrane</location>
        <topology evidence="1">Multi-pass membrane protein</topology>
    </subcellularLocation>
</comment>
<evidence type="ECO:0000259" key="11">
    <source>
        <dbReference type="PROSITE" id="PS50929"/>
    </source>
</evidence>
<dbReference type="PROSITE" id="PS00211">
    <property type="entry name" value="ABC_TRANSPORTER_1"/>
    <property type="match status" value="1"/>
</dbReference>
<evidence type="ECO:0000256" key="1">
    <source>
        <dbReference type="ARBA" id="ARBA00004651"/>
    </source>
</evidence>
<reference evidence="12 13" key="1">
    <citation type="submission" date="2015-07" db="EMBL/GenBank/DDBJ databases">
        <title>Lactobacillus korensis/26-25/ whole genome sequencing.</title>
        <authorList>
            <person name="Kim M.K."/>
            <person name="Im W.-T."/>
            <person name="Srinivasan S."/>
            <person name="Lee J.-J."/>
        </authorList>
    </citation>
    <scope>NUCLEOTIDE SEQUENCE [LARGE SCALE GENOMIC DNA]</scope>
    <source>
        <strain evidence="12 13">26-25</strain>
    </source>
</reference>
<evidence type="ECO:0000256" key="9">
    <source>
        <dbReference type="SAM" id="Phobius"/>
    </source>
</evidence>
<dbReference type="GO" id="GO:0015421">
    <property type="term" value="F:ABC-type oligopeptide transporter activity"/>
    <property type="evidence" value="ECO:0007669"/>
    <property type="project" value="TreeGrafter"/>
</dbReference>
<evidence type="ECO:0008006" key="14">
    <source>
        <dbReference type="Google" id="ProtNLM"/>
    </source>
</evidence>
<keyword evidence="5" id="KW-0547">Nucleotide-binding</keyword>
<gene>
    <name evidence="12" type="ORF">ABN16_06145</name>
</gene>
<dbReference type="EMBL" id="CP012033">
    <property type="protein sequence ID" value="AKP64610.1"/>
    <property type="molecule type" value="Genomic_DNA"/>
</dbReference>
<evidence type="ECO:0000259" key="10">
    <source>
        <dbReference type="PROSITE" id="PS50893"/>
    </source>
</evidence>
<dbReference type="PROSITE" id="PS50893">
    <property type="entry name" value="ABC_TRANSPORTER_2"/>
    <property type="match status" value="1"/>
</dbReference>
<keyword evidence="8 9" id="KW-0472">Membrane</keyword>
<dbReference type="InterPro" id="IPR017871">
    <property type="entry name" value="ABC_transporter-like_CS"/>
</dbReference>
<keyword evidence="6" id="KW-0067">ATP-binding</keyword>
<evidence type="ECO:0000256" key="6">
    <source>
        <dbReference type="ARBA" id="ARBA00022840"/>
    </source>
</evidence>
<dbReference type="KEGG" id="lko:ABN16_06145"/>
<sequence>MLMTQAKRRNNVMTLFGQIKFPKLLFFGGILLTIGGVAFSLILPLEVRTFVDSFKTHFSMRGVLLIVAMLIGSTVFNMGGGYVLGIAGQRIVSQLRSNVSAHIITLPVPFFDGHRSAEVASHVSSDTEKINDLISSNVSTLVSGLLLTIGSMVILFTISPLLTIIIIGALGLMGLVIAPISKTQSGLYHQTQDQLGKYNADLQQSIAEIRLIKTSDAEPAMIKILKKRIHQLYRTNLRITLLNALIDPIEFTILMGTIFFVFIVGGAMVSRGTITIGTLTSFLIYVFQVLTPIASVGATLTEFRAANGAAQTLTELFDQPGEATTTLSDDVPTTSSAITFDHVNFSYQTGDGPTINDLSLTIAPQKTTAFVGPSGGGKSTILSLIERFYHLDSGTITYAGRNVQDIPLPQWRASISYVSQETSMLFGTIRDNLVFGLTAKPDDDTIKRALQSAAALDFVNDLPAGLDTELAEQAQNLSGGQIQRLMIARAFLRPAPIIILDEATASLDSASEQSIEDAIERLQQTKTIIIVAHRLATVKNANTIFFIEKGAVTGSGTHQSLIATHPLYRQYVEEQLV</sequence>
<accession>A0AAC8UUD1</accession>
<evidence type="ECO:0000313" key="12">
    <source>
        <dbReference type="EMBL" id="AKP64610.1"/>
    </source>
</evidence>
<dbReference type="SUPFAM" id="SSF52540">
    <property type="entry name" value="P-loop containing nucleoside triphosphate hydrolases"/>
    <property type="match status" value="1"/>
</dbReference>
<dbReference type="InterPro" id="IPR011527">
    <property type="entry name" value="ABC1_TM_dom"/>
</dbReference>